<reference evidence="1" key="1">
    <citation type="submission" date="2021-06" db="EMBL/GenBank/DDBJ databases">
        <authorList>
            <person name="Kallberg Y."/>
            <person name="Tangrot J."/>
            <person name="Rosling A."/>
        </authorList>
    </citation>
    <scope>NUCLEOTIDE SEQUENCE</scope>
    <source>
        <strain evidence="1">FL130A</strain>
    </source>
</reference>
<keyword evidence="2" id="KW-1185">Reference proteome</keyword>
<proteinExistence type="predicted"/>
<dbReference type="EMBL" id="CAJVPS010000233">
    <property type="protein sequence ID" value="CAG8468127.1"/>
    <property type="molecule type" value="Genomic_DNA"/>
</dbReference>
<protein>
    <submittedName>
        <fullName evidence="1">9696_t:CDS:1</fullName>
    </submittedName>
</protein>
<organism evidence="1 2">
    <name type="scientific">Ambispora leptoticha</name>
    <dbReference type="NCBI Taxonomy" id="144679"/>
    <lineage>
        <taxon>Eukaryota</taxon>
        <taxon>Fungi</taxon>
        <taxon>Fungi incertae sedis</taxon>
        <taxon>Mucoromycota</taxon>
        <taxon>Glomeromycotina</taxon>
        <taxon>Glomeromycetes</taxon>
        <taxon>Archaeosporales</taxon>
        <taxon>Ambisporaceae</taxon>
        <taxon>Ambispora</taxon>
    </lineage>
</organism>
<sequence>MIFSICRNITTTNTAIAIPAASISSLSKIFTPSNFHTITKTGNFTKLSSLMLIRRPIVSLTSKRNNSNSLLTSSSLLNSLSSVNKTNKNNGWRLIPVRHASYRKLKTHTGTKKRQMARTARRYIPTTENRTQRSKLLRLMPYSKTIKKMRRLSPAEIFSNVNAR</sequence>
<name>A0A9N8VVS7_9GLOM</name>
<evidence type="ECO:0000313" key="2">
    <source>
        <dbReference type="Proteomes" id="UP000789508"/>
    </source>
</evidence>
<accession>A0A9N8VVS7</accession>
<comment type="caution">
    <text evidence="1">The sequence shown here is derived from an EMBL/GenBank/DDBJ whole genome shotgun (WGS) entry which is preliminary data.</text>
</comment>
<evidence type="ECO:0000313" key="1">
    <source>
        <dbReference type="EMBL" id="CAG8468127.1"/>
    </source>
</evidence>
<dbReference type="AlphaFoldDB" id="A0A9N8VVS7"/>
<dbReference type="Proteomes" id="UP000789508">
    <property type="component" value="Unassembled WGS sequence"/>
</dbReference>
<dbReference type="OrthoDB" id="162638at2759"/>
<gene>
    <name evidence="1" type="ORF">ALEPTO_LOCUS1879</name>
</gene>